<dbReference type="KEGG" id="ruv:EC9_53980"/>
<dbReference type="Pfam" id="PF07238">
    <property type="entry name" value="PilZ"/>
    <property type="match status" value="1"/>
</dbReference>
<feature type="domain" description="PilZ" evidence="1">
    <location>
        <begin position="38"/>
        <end position="144"/>
    </location>
</feature>
<dbReference type="InterPro" id="IPR009875">
    <property type="entry name" value="PilZ_domain"/>
</dbReference>
<dbReference type="EMBL" id="CP036261">
    <property type="protein sequence ID" value="QDS91178.1"/>
    <property type="molecule type" value="Genomic_DNA"/>
</dbReference>
<evidence type="ECO:0000313" key="3">
    <source>
        <dbReference type="Proteomes" id="UP000319557"/>
    </source>
</evidence>
<keyword evidence="3" id="KW-1185">Reference proteome</keyword>
<sequence length="169" mass="18978">MFGMGKRNQIDVRCAMTRLINQTLDYSTMIATEEEQPQNRSESRLRRTLPVIVIPCDPAKDDESPDIQFGFTIDVSCYGLSVLLPQTVHLEEAVLLIGDPTHRKVMRGTCRYRKPLGMGTCQYGIQLDEVLKDHDYAPLLEYVAALESKSEQLLKHSTNFVSPDACATG</sequence>
<gene>
    <name evidence="2" type="ORF">EC9_53980</name>
</gene>
<accession>A0A517M8H2</accession>
<reference evidence="2 3" key="1">
    <citation type="submission" date="2019-02" db="EMBL/GenBank/DDBJ databases">
        <title>Deep-cultivation of Planctomycetes and their phenomic and genomic characterization uncovers novel biology.</title>
        <authorList>
            <person name="Wiegand S."/>
            <person name="Jogler M."/>
            <person name="Boedeker C."/>
            <person name="Pinto D."/>
            <person name="Vollmers J."/>
            <person name="Rivas-Marin E."/>
            <person name="Kohn T."/>
            <person name="Peeters S.H."/>
            <person name="Heuer A."/>
            <person name="Rast P."/>
            <person name="Oberbeckmann S."/>
            <person name="Bunk B."/>
            <person name="Jeske O."/>
            <person name="Meyerdierks A."/>
            <person name="Storesund J.E."/>
            <person name="Kallscheuer N."/>
            <person name="Luecker S."/>
            <person name="Lage O.M."/>
            <person name="Pohl T."/>
            <person name="Merkel B.J."/>
            <person name="Hornburger P."/>
            <person name="Mueller R.-W."/>
            <person name="Bruemmer F."/>
            <person name="Labrenz M."/>
            <person name="Spormann A.M."/>
            <person name="Op den Camp H."/>
            <person name="Overmann J."/>
            <person name="Amann R."/>
            <person name="Jetten M.S.M."/>
            <person name="Mascher T."/>
            <person name="Medema M.H."/>
            <person name="Devos D.P."/>
            <person name="Kaster A.-K."/>
            <person name="Ovreas L."/>
            <person name="Rohde M."/>
            <person name="Galperin M.Y."/>
            <person name="Jogler C."/>
        </authorList>
    </citation>
    <scope>NUCLEOTIDE SEQUENCE [LARGE SCALE GENOMIC DNA]</scope>
    <source>
        <strain evidence="2 3">EC9</strain>
    </source>
</reference>
<evidence type="ECO:0000259" key="1">
    <source>
        <dbReference type="Pfam" id="PF07238"/>
    </source>
</evidence>
<proteinExistence type="predicted"/>
<dbReference type="OrthoDB" id="273258at2"/>
<organism evidence="2 3">
    <name type="scientific">Rosistilla ulvae</name>
    <dbReference type="NCBI Taxonomy" id="1930277"/>
    <lineage>
        <taxon>Bacteria</taxon>
        <taxon>Pseudomonadati</taxon>
        <taxon>Planctomycetota</taxon>
        <taxon>Planctomycetia</taxon>
        <taxon>Pirellulales</taxon>
        <taxon>Pirellulaceae</taxon>
        <taxon>Rosistilla</taxon>
    </lineage>
</organism>
<name>A0A517M8H2_9BACT</name>
<evidence type="ECO:0000313" key="2">
    <source>
        <dbReference type="EMBL" id="QDS91178.1"/>
    </source>
</evidence>
<dbReference type="AlphaFoldDB" id="A0A517M8H2"/>
<dbReference type="Proteomes" id="UP000319557">
    <property type="component" value="Chromosome"/>
</dbReference>
<dbReference type="GO" id="GO:0035438">
    <property type="term" value="F:cyclic-di-GMP binding"/>
    <property type="evidence" value="ECO:0007669"/>
    <property type="project" value="InterPro"/>
</dbReference>
<protein>
    <recommendedName>
        <fullName evidence="1">PilZ domain-containing protein</fullName>
    </recommendedName>
</protein>